<dbReference type="EMBL" id="JELW01000053">
    <property type="protein sequence ID" value="EXU96233.1"/>
    <property type="molecule type" value="Genomic_DNA"/>
</dbReference>
<evidence type="ECO:0000313" key="2">
    <source>
        <dbReference type="Proteomes" id="UP000030151"/>
    </source>
</evidence>
<evidence type="ECO:0000313" key="1">
    <source>
        <dbReference type="EMBL" id="EXU96233.1"/>
    </source>
</evidence>
<protein>
    <submittedName>
        <fullName evidence="1">Uncharacterized protein</fullName>
    </submittedName>
</protein>
<gene>
    <name evidence="1" type="ORF">X797_010733</name>
</gene>
<sequence length="136" mass="15247">MNVMAEPAVVSPWARHHGVLQDTLAAHHEDMYFPLGLFVMRTNSAHLAAWPRQVAMPSTSWTAQFGVWQHLVRRSVGVKEKHVPCRSFANALAAAEHHCGDWADIWRGQGLSLLDWSHSCLDHYSDATKPLSSKLL</sequence>
<accession>A0A014QTK7</accession>
<reference evidence="1 2" key="1">
    <citation type="submission" date="2014-02" db="EMBL/GenBank/DDBJ databases">
        <title>The genome sequence of the entomopathogenic fungus Metarhizium robertsii ARSEF 2575.</title>
        <authorList>
            <person name="Giuliano Garisto Donzelli B."/>
            <person name="Roe B.A."/>
            <person name="Macmil S.L."/>
            <person name="Krasnoff S.B."/>
            <person name="Gibson D.M."/>
        </authorList>
    </citation>
    <scope>NUCLEOTIDE SEQUENCE [LARGE SCALE GENOMIC DNA]</scope>
    <source>
        <strain evidence="1 2">ARSEF 2575</strain>
    </source>
</reference>
<proteinExistence type="predicted"/>
<comment type="caution">
    <text evidence="1">The sequence shown here is derived from an EMBL/GenBank/DDBJ whole genome shotgun (WGS) entry which is preliminary data.</text>
</comment>
<dbReference type="HOGENOM" id="CLU_1875931_0_0_1"/>
<dbReference type="Proteomes" id="UP000030151">
    <property type="component" value="Unassembled WGS sequence"/>
</dbReference>
<dbReference type="AlphaFoldDB" id="A0A014QTK7"/>
<organism evidence="1 2">
    <name type="scientific">Metarhizium robertsii</name>
    <dbReference type="NCBI Taxonomy" id="568076"/>
    <lineage>
        <taxon>Eukaryota</taxon>
        <taxon>Fungi</taxon>
        <taxon>Dikarya</taxon>
        <taxon>Ascomycota</taxon>
        <taxon>Pezizomycotina</taxon>
        <taxon>Sordariomycetes</taxon>
        <taxon>Hypocreomycetidae</taxon>
        <taxon>Hypocreales</taxon>
        <taxon>Clavicipitaceae</taxon>
        <taxon>Metarhizium</taxon>
    </lineage>
</organism>
<name>A0A014QTK7_9HYPO</name>